<evidence type="ECO:0000313" key="7">
    <source>
        <dbReference type="Proteomes" id="UP001466331"/>
    </source>
</evidence>
<accession>A0ABU9UD12</accession>
<proteinExistence type="inferred from homology"/>
<keyword evidence="7" id="KW-1185">Reference proteome</keyword>
<dbReference type="PANTHER" id="PTHR42946:SF1">
    <property type="entry name" value="PHOSPHOGLUCOMUTASE (ALPHA-D-GLUCOSE-1,6-BISPHOSPHATE-DEPENDENT)"/>
    <property type="match status" value="1"/>
</dbReference>
<dbReference type="Pfam" id="PF02878">
    <property type="entry name" value="PGM_PMM_I"/>
    <property type="match status" value="1"/>
</dbReference>
<dbReference type="InterPro" id="IPR005844">
    <property type="entry name" value="A-D-PHexomutase_a/b/a-I"/>
</dbReference>
<dbReference type="EMBL" id="JBCHKQ010000002">
    <property type="protein sequence ID" value="MEM5948032.1"/>
    <property type="molecule type" value="Genomic_DNA"/>
</dbReference>
<comment type="caution">
    <text evidence="6">The sequence shown here is derived from an EMBL/GenBank/DDBJ whole genome shotgun (WGS) entry which is preliminary data.</text>
</comment>
<keyword evidence="3" id="KW-0597">Phosphoprotein</keyword>
<evidence type="ECO:0000313" key="6">
    <source>
        <dbReference type="EMBL" id="MEM5948032.1"/>
    </source>
</evidence>
<feature type="domain" description="Alpha-D-phosphohexomutase alpha/beta/alpha" evidence="4">
    <location>
        <begin position="29"/>
        <end position="157"/>
    </location>
</feature>
<organism evidence="6 7">
    <name type="scientific">Rarispira pelagica</name>
    <dbReference type="NCBI Taxonomy" id="3141764"/>
    <lineage>
        <taxon>Bacteria</taxon>
        <taxon>Pseudomonadati</taxon>
        <taxon>Spirochaetota</taxon>
        <taxon>Spirochaetia</taxon>
        <taxon>Winmispirales</taxon>
        <taxon>Winmispiraceae</taxon>
        <taxon>Rarispira</taxon>
    </lineage>
</organism>
<dbReference type="Proteomes" id="UP001466331">
    <property type="component" value="Unassembled WGS sequence"/>
</dbReference>
<protein>
    <submittedName>
        <fullName evidence="6">Phosphoglucomutase</fullName>
    </submittedName>
</protein>
<dbReference type="InterPro" id="IPR016055">
    <property type="entry name" value="A-D-PHexomutase_a/b/a-I/II/III"/>
</dbReference>
<dbReference type="SUPFAM" id="SSF55957">
    <property type="entry name" value="Phosphoglucomutase, C-terminal domain"/>
    <property type="match status" value="1"/>
</dbReference>
<dbReference type="InterPro" id="IPR050060">
    <property type="entry name" value="Phosphoglucosamine_mutase"/>
</dbReference>
<sequence>MSIIVPKKSAVLDAMESFILSVSGWRKVFAASGLENDLAEDISPEDMVLAFCAGRVFADFFATRMEDGRFVVLGRDTRHTGDAIARCVFAGFLEAGVDCRFIGITAAPEIMALSAVAEDTGGFVYVSASHNPPGHNGIKAGYNGGVLDAEEASSLIEDFKILVNSLEDKDIQHIISLIDKTEIVKDEELKNRAKSSYLDFISSVICGFFYNKDMDSSLSAIKYALSNIRPSIIGELNGSSRALSIDRDFLESLGCSVFIYNNIPGDFAHDILPEGESLALCAELVSEQAKKEKKDVVGYVPDCDGDRGNLVFADQEGNARILDAQEVFALAVLGELAFASVVNPGKPLAVVANGPTSMRIEEIAEAFDAQVIRVEVGEAHVTGKAVELIKQGYVVPILGEGSNGGSIVPPARVRDPLATIGSILKLIALRDEPYALFKRWCKARGINYKKDFSLSDVLASLPAYTTSTTGDNGASLRINTKDMSSLKERYQNIFADEWEQRKNELASMGIYSYHREIYLAGNRYVDSTLPFSLPGEKGGFKMMLKDKEDRPVAFMWMRKSGTEPVFRILVDAKGDNRKLAEYLFNWQRNLIKKADSA</sequence>
<gene>
    <name evidence="6" type="ORF">WKV44_05710</name>
</gene>
<dbReference type="Pfam" id="PF02880">
    <property type="entry name" value="PGM_PMM_III"/>
    <property type="match status" value="1"/>
</dbReference>
<dbReference type="PANTHER" id="PTHR42946">
    <property type="entry name" value="PHOSPHOHEXOSE MUTASE"/>
    <property type="match status" value="1"/>
</dbReference>
<evidence type="ECO:0000256" key="2">
    <source>
        <dbReference type="ARBA" id="ARBA00010231"/>
    </source>
</evidence>
<evidence type="ECO:0000259" key="5">
    <source>
        <dbReference type="Pfam" id="PF02880"/>
    </source>
</evidence>
<feature type="domain" description="Alpha-D-phosphohexomutase alpha/beta/alpha" evidence="5">
    <location>
        <begin position="345"/>
        <end position="431"/>
    </location>
</feature>
<dbReference type="Gene3D" id="3.40.120.10">
    <property type="entry name" value="Alpha-D-Glucose-1,6-Bisphosphate, subunit A, domain 3"/>
    <property type="match status" value="3"/>
</dbReference>
<name>A0ABU9UD12_9SPIR</name>
<evidence type="ECO:0000256" key="3">
    <source>
        <dbReference type="ARBA" id="ARBA00022553"/>
    </source>
</evidence>
<comment type="cofactor">
    <cofactor evidence="1">
        <name>Mg(2+)</name>
        <dbReference type="ChEBI" id="CHEBI:18420"/>
    </cofactor>
</comment>
<evidence type="ECO:0000259" key="4">
    <source>
        <dbReference type="Pfam" id="PF02878"/>
    </source>
</evidence>
<reference evidence="6 7" key="1">
    <citation type="submission" date="2024-03" db="EMBL/GenBank/DDBJ databases">
        <title>Ignisphaera cupida sp. nov., a hyperthermophilic hydrolytic archaeon from a hot spring of Kamchatka, and proposal of Ignisphaeraceae fam. nov.</title>
        <authorList>
            <person name="Podosokorskaya O.A."/>
            <person name="Elcheninov A.G."/>
            <person name="Maltseva A.I."/>
            <person name="Zayulina K.S."/>
            <person name="Novikov A."/>
            <person name="Merkel A.Y."/>
        </authorList>
    </citation>
    <scope>NUCLEOTIDE SEQUENCE [LARGE SCALE GENOMIC DNA]</scope>
    <source>
        <strain evidence="6 7">38H-sp</strain>
    </source>
</reference>
<dbReference type="InterPro" id="IPR005846">
    <property type="entry name" value="A-D-PHexomutase_a/b/a-III"/>
</dbReference>
<dbReference type="RefSeq" id="WP_420069478.1">
    <property type="nucleotide sequence ID" value="NZ_JBCHKQ010000002.1"/>
</dbReference>
<dbReference type="InterPro" id="IPR036900">
    <property type="entry name" value="A-D-PHexomutase_C_sf"/>
</dbReference>
<evidence type="ECO:0000256" key="1">
    <source>
        <dbReference type="ARBA" id="ARBA00001946"/>
    </source>
</evidence>
<comment type="similarity">
    <text evidence="2">Belongs to the phosphohexose mutase family.</text>
</comment>
<dbReference type="SUPFAM" id="SSF53738">
    <property type="entry name" value="Phosphoglucomutase, first 3 domains"/>
    <property type="match status" value="1"/>
</dbReference>